<evidence type="ECO:0000256" key="5">
    <source>
        <dbReference type="ARBA" id="ARBA00005062"/>
    </source>
</evidence>
<evidence type="ECO:0000256" key="11">
    <source>
        <dbReference type="ARBA" id="ARBA00022679"/>
    </source>
</evidence>
<keyword evidence="20" id="KW-0915">Sodium</keyword>
<dbReference type="SUPFAM" id="SSF55347">
    <property type="entry name" value="Glyceraldehyde-3-phosphate dehydrogenase-like, C-terminal domain"/>
    <property type="match status" value="1"/>
</dbReference>
<evidence type="ECO:0000256" key="22">
    <source>
        <dbReference type="ARBA" id="ARBA00023167"/>
    </source>
</evidence>
<proteinExistence type="inferred from homology"/>
<dbReference type="InterPro" id="IPR019811">
    <property type="entry name" value="HDH_CS"/>
</dbReference>
<comment type="similarity">
    <text evidence="8">In the N-terminal section; belongs to the aspartokinase family.</text>
</comment>
<dbReference type="PANTHER" id="PTHR43070:SF5">
    <property type="entry name" value="HOMOSERINE DEHYDROGENASE"/>
    <property type="match status" value="1"/>
</dbReference>
<evidence type="ECO:0000256" key="1">
    <source>
        <dbReference type="ARBA" id="ARBA00001920"/>
    </source>
</evidence>
<dbReference type="InterPro" id="IPR054352">
    <property type="entry name" value="ACT_Aspartokinase"/>
</dbReference>
<dbReference type="CDD" id="cd04257">
    <property type="entry name" value="AAK_AK-HSDH"/>
    <property type="match status" value="1"/>
</dbReference>
<evidence type="ECO:0000256" key="6">
    <source>
        <dbReference type="ARBA" id="ARBA00005139"/>
    </source>
</evidence>
<dbReference type="SUPFAM" id="SSF53633">
    <property type="entry name" value="Carbamate kinase-like"/>
    <property type="match status" value="1"/>
</dbReference>
<evidence type="ECO:0000256" key="20">
    <source>
        <dbReference type="ARBA" id="ARBA00023053"/>
    </source>
</evidence>
<dbReference type="Proteomes" id="UP000092612">
    <property type="component" value="Unassembled WGS sequence"/>
</dbReference>
<name>A0A1B8U6L2_9FLAO</name>
<dbReference type="InterPro" id="IPR036393">
    <property type="entry name" value="AceGlu_kinase-like_sf"/>
</dbReference>
<keyword evidence="19" id="KW-0520">NAD</keyword>
<dbReference type="InterPro" id="IPR042199">
    <property type="entry name" value="AsparK_Bifunc_asparK/hSer_DH"/>
</dbReference>
<comment type="pathway">
    <text evidence="3">Amino-acid biosynthesis; L-methionine biosynthesis via de novo pathway; L-homoserine from L-aspartate: step 1/3.</text>
</comment>
<protein>
    <submittedName>
        <fullName evidence="29">Bifunctional aspartokinase I/homoserine dehydrogenase I</fullName>
    </submittedName>
</protein>
<comment type="similarity">
    <text evidence="7">In the C-terminal section; belongs to the homoserine dehydrogenase family.</text>
</comment>
<dbReference type="Gene3D" id="1.20.120.1320">
    <property type="entry name" value="Aspartokinase, catalytic domain"/>
    <property type="match status" value="1"/>
</dbReference>
<keyword evidence="12" id="KW-0791">Threonine biosynthesis</keyword>
<evidence type="ECO:0000256" key="4">
    <source>
        <dbReference type="ARBA" id="ARBA00005056"/>
    </source>
</evidence>
<dbReference type="UniPathway" id="UPA00050">
    <property type="reaction ID" value="UER00063"/>
</dbReference>
<dbReference type="InterPro" id="IPR049638">
    <property type="entry name" value="AK-HD"/>
</dbReference>
<evidence type="ECO:0000256" key="27">
    <source>
        <dbReference type="ARBA" id="ARBA00049031"/>
    </source>
</evidence>
<dbReference type="GO" id="GO:0004072">
    <property type="term" value="F:aspartate kinase activity"/>
    <property type="evidence" value="ECO:0007669"/>
    <property type="project" value="UniProtKB-EC"/>
</dbReference>
<keyword evidence="11" id="KW-0808">Transferase</keyword>
<dbReference type="FunFam" id="3.30.2130.10:FF:000001">
    <property type="entry name" value="Bifunctional aspartokinase/homoserine dehydrogenase"/>
    <property type="match status" value="1"/>
</dbReference>
<dbReference type="PROSITE" id="PS00324">
    <property type="entry name" value="ASPARTOKINASE"/>
    <property type="match status" value="1"/>
</dbReference>
<dbReference type="GO" id="GO:0009086">
    <property type="term" value="P:methionine biosynthetic process"/>
    <property type="evidence" value="ECO:0007669"/>
    <property type="project" value="UniProtKB-KW"/>
</dbReference>
<dbReference type="STRING" id="996801.BW723_07115"/>
<dbReference type="AlphaFoldDB" id="A0A1B8U6L2"/>
<evidence type="ECO:0000256" key="9">
    <source>
        <dbReference type="ARBA" id="ARBA00011881"/>
    </source>
</evidence>
<dbReference type="PIRSF" id="PIRSF000727">
    <property type="entry name" value="ThrA"/>
    <property type="match status" value="1"/>
</dbReference>
<evidence type="ECO:0000256" key="3">
    <source>
        <dbReference type="ARBA" id="ARBA00004986"/>
    </source>
</evidence>
<dbReference type="InterPro" id="IPR001048">
    <property type="entry name" value="Asp/Glu/Uridylate_kinase"/>
</dbReference>
<comment type="cofactor">
    <cofactor evidence="1">
        <name>a metal cation</name>
        <dbReference type="ChEBI" id="CHEBI:25213"/>
    </cofactor>
</comment>
<dbReference type="KEGG" id="prn:BW723_07115"/>
<comment type="function">
    <text evidence="24">Bifunctional aspartate kinase and homoserine dehydrogenase that catalyzes the first and the third steps toward the synthesis of lysine, methionine and threonine from aspartate.</text>
</comment>
<dbReference type="InterPro" id="IPR002912">
    <property type="entry name" value="ACT_dom"/>
</dbReference>
<dbReference type="InterPro" id="IPR001342">
    <property type="entry name" value="HDH_cat"/>
</dbReference>
<dbReference type="CDD" id="cd04921">
    <property type="entry name" value="ACT_AKi-HSDH-ThrA-like_1"/>
    <property type="match status" value="1"/>
</dbReference>
<dbReference type="Gene3D" id="3.40.1160.10">
    <property type="entry name" value="Acetylglutamate kinase-like"/>
    <property type="match status" value="1"/>
</dbReference>
<dbReference type="NCBIfam" id="NF006959">
    <property type="entry name" value="PRK09436.1"/>
    <property type="match status" value="1"/>
</dbReference>
<keyword evidence="18" id="KW-0560">Oxidoreductase</keyword>
<dbReference type="Pfam" id="PF22468">
    <property type="entry name" value="ACT_9"/>
    <property type="match status" value="2"/>
</dbReference>
<evidence type="ECO:0000256" key="10">
    <source>
        <dbReference type="ARBA" id="ARBA00022605"/>
    </source>
</evidence>
<comment type="subunit">
    <text evidence="9">Homotetramer.</text>
</comment>
<dbReference type="GO" id="GO:0004412">
    <property type="term" value="F:homoserine dehydrogenase activity"/>
    <property type="evidence" value="ECO:0007669"/>
    <property type="project" value="UniProtKB-EC"/>
</dbReference>
<comment type="caution">
    <text evidence="29">The sequence shown here is derived from an EMBL/GenBank/DDBJ whole genome shotgun (WGS) entry which is preliminary data.</text>
</comment>
<evidence type="ECO:0000256" key="12">
    <source>
        <dbReference type="ARBA" id="ARBA00022697"/>
    </source>
</evidence>
<dbReference type="PANTHER" id="PTHR43070">
    <property type="match status" value="1"/>
</dbReference>
<comment type="pathway">
    <text evidence="6">Amino-acid biosynthesis; L-threonine biosynthesis; L-threonine from L-aspartate: step 1/5.</text>
</comment>
<dbReference type="GO" id="GO:0009090">
    <property type="term" value="P:homoserine biosynthetic process"/>
    <property type="evidence" value="ECO:0007669"/>
    <property type="project" value="UniProtKB-ARBA"/>
</dbReference>
<evidence type="ECO:0000259" key="28">
    <source>
        <dbReference type="PROSITE" id="PS51671"/>
    </source>
</evidence>
<dbReference type="InterPro" id="IPR001341">
    <property type="entry name" value="Asp_kinase"/>
</dbReference>
<dbReference type="Gene3D" id="3.30.360.10">
    <property type="entry name" value="Dihydrodipicolinate Reductase, domain 2"/>
    <property type="match status" value="1"/>
</dbReference>
<comment type="pathway">
    <text evidence="2">Amino-acid biosynthesis; L-lysine biosynthesis via DAP pathway; (S)-tetrahydrodipicolinate from L-aspartate: step 1/4.</text>
</comment>
<dbReference type="SUPFAM" id="SSF51735">
    <property type="entry name" value="NAD(P)-binding Rossmann-fold domains"/>
    <property type="match status" value="1"/>
</dbReference>
<dbReference type="Gene3D" id="3.30.2130.10">
    <property type="entry name" value="VC0802-like"/>
    <property type="match status" value="1"/>
</dbReference>
<keyword evidence="30" id="KW-1185">Reference proteome</keyword>
<dbReference type="Pfam" id="PF00696">
    <property type="entry name" value="AA_kinase"/>
    <property type="match status" value="1"/>
</dbReference>
<evidence type="ECO:0000256" key="16">
    <source>
        <dbReference type="ARBA" id="ARBA00022840"/>
    </source>
</evidence>
<keyword evidence="10" id="KW-0028">Amino-acid biosynthesis</keyword>
<dbReference type="Pfam" id="PF03447">
    <property type="entry name" value="NAD_binding_3"/>
    <property type="match status" value="1"/>
</dbReference>
<evidence type="ECO:0000313" key="30">
    <source>
        <dbReference type="Proteomes" id="UP000092612"/>
    </source>
</evidence>
<dbReference type="InterPro" id="IPR005106">
    <property type="entry name" value="Asp/hSer_DH_NAD-bd"/>
</dbReference>
<keyword evidence="15 29" id="KW-0418">Kinase</keyword>
<dbReference type="FunFam" id="3.30.360.10:FF:000006">
    <property type="entry name" value="Bifunctional aspartokinase/homoserine dehydrogenase"/>
    <property type="match status" value="1"/>
</dbReference>
<dbReference type="InterPro" id="IPR045865">
    <property type="entry name" value="ACT-like_dom_sf"/>
</dbReference>
<evidence type="ECO:0000313" key="29">
    <source>
        <dbReference type="EMBL" id="OBY67514.1"/>
    </source>
</evidence>
<keyword evidence="17" id="KW-0521">NADP</keyword>
<accession>A0A1B8U6L2</accession>
<dbReference type="InterPro" id="IPR036291">
    <property type="entry name" value="NAD(P)-bd_dom_sf"/>
</dbReference>
<dbReference type="CDD" id="cd04922">
    <property type="entry name" value="ACT_AKi-HSDH-ThrA_2"/>
    <property type="match status" value="1"/>
</dbReference>
<evidence type="ECO:0000256" key="24">
    <source>
        <dbReference type="ARBA" id="ARBA00044938"/>
    </source>
</evidence>
<dbReference type="UniPathway" id="UPA00051">
    <property type="reaction ID" value="UER00462"/>
</dbReference>
<gene>
    <name evidence="29" type="ORF">LPB301_02375</name>
</gene>
<dbReference type="InterPro" id="IPR041743">
    <property type="entry name" value="AK-HSDH_N"/>
</dbReference>
<dbReference type="RefSeq" id="WP_068356865.1">
    <property type="nucleotide sequence ID" value="NZ_CP019337.1"/>
</dbReference>
<dbReference type="NCBIfam" id="TIGR00657">
    <property type="entry name" value="asp_kinases"/>
    <property type="match status" value="1"/>
</dbReference>
<evidence type="ECO:0000256" key="15">
    <source>
        <dbReference type="ARBA" id="ARBA00022777"/>
    </source>
</evidence>
<comment type="catalytic activity">
    <reaction evidence="26">
        <text>L-homoserine + NADP(+) = L-aspartate 4-semialdehyde + NADPH + H(+)</text>
        <dbReference type="Rhea" id="RHEA:15761"/>
        <dbReference type="ChEBI" id="CHEBI:15378"/>
        <dbReference type="ChEBI" id="CHEBI:57476"/>
        <dbReference type="ChEBI" id="CHEBI:57783"/>
        <dbReference type="ChEBI" id="CHEBI:58349"/>
        <dbReference type="ChEBI" id="CHEBI:537519"/>
        <dbReference type="EC" id="1.1.1.3"/>
    </reaction>
    <physiologicalReaction direction="right-to-left" evidence="26">
        <dbReference type="Rhea" id="RHEA:15763"/>
    </physiologicalReaction>
</comment>
<dbReference type="PROSITE" id="PS51671">
    <property type="entry name" value="ACT"/>
    <property type="match status" value="1"/>
</dbReference>
<keyword evidence="21" id="KW-0457">Lysine biosynthesis</keyword>
<comment type="pathway">
    <text evidence="4">Amino-acid biosynthesis; L-threonine biosynthesis; L-threonine from L-aspartate: step 3/5.</text>
</comment>
<sequence length="812" mass="90192">MKVLKFGGSSVANSEKIKQVLSIIAKTSEEQKVAVIVSAFGKTTDKLLAGANEALEDITAAKEILELIKELHFRVIDDLIIKNKKEVTEEITYLFDRLISIYEGIFLLQELSNKTLAKVSSFGERLSSYIIAKAAKETLDATHKESRDLIITNDEYLNAQVNFEVTNKNIAIFFHDNQHKITVLGGFISSNTAEETTTLGRGGSDFSAAIYAAALNADELQIWTDVSGMFTANPRIVKQAYPIAEISYEEAMELSHFGAKVLYPPTIQPALRKEIPIRIKNTFDPENFGTLISNDPENGNEVKGISHIEDISLITLEGGGMIGIPGFSKRLFEALSVAKINVVFITQASSEHSICVGVYDADAEKAKTILDETFSIEIYRKKIKPIIVENDLAIIAVVGESMKNYQGLSGQMFSALGRNNVNVRAIAQGSSEKNISAVINKYDAKKALNTLHEQFFEERTKQLNLFVTGVGNVGERFLAQLHQQKKFLIENLKLNIRVIGISNSRKMVFDDAGINLENWKDLLENGEPTSLDNFYIKVKEANHRNSVFVDNTANQAVSEVYEKYLKDSISVVTCNKIACASSFYNYKKLKEVSKKYNASFLFETNVGAGLPIIDTLKNLVNSGDRIHKIQAVLSGSLNFVFNNFDQSSTFHNVVAQAQKEGYTEPDPKIDLSGVDVARKILILARESSFKMELEDIKKNAFLPEEALNTTNNDDFYAALTKHENHFQDIFKQANDKDCRLKYVAEFVDGKANVGLQHIPADHPFYNLEGSDNIVLFFTDRYPENPLIIKGAGAGADVTASGIFADIIRIANK</sequence>
<dbReference type="GO" id="GO:0009089">
    <property type="term" value="P:lysine biosynthetic process via diaminopimelate"/>
    <property type="evidence" value="ECO:0007669"/>
    <property type="project" value="UniProtKB-UniPathway"/>
</dbReference>
<evidence type="ECO:0000256" key="7">
    <source>
        <dbReference type="ARBA" id="ARBA00007952"/>
    </source>
</evidence>
<dbReference type="GO" id="GO:0005524">
    <property type="term" value="F:ATP binding"/>
    <property type="evidence" value="ECO:0007669"/>
    <property type="project" value="UniProtKB-KW"/>
</dbReference>
<evidence type="ECO:0000256" key="19">
    <source>
        <dbReference type="ARBA" id="ARBA00023027"/>
    </source>
</evidence>
<dbReference type="GO" id="GO:0050661">
    <property type="term" value="F:NADP binding"/>
    <property type="evidence" value="ECO:0007669"/>
    <property type="project" value="InterPro"/>
</dbReference>
<feature type="domain" description="ACT" evidence="28">
    <location>
        <begin position="397"/>
        <end position="475"/>
    </location>
</feature>
<evidence type="ECO:0000256" key="17">
    <source>
        <dbReference type="ARBA" id="ARBA00022857"/>
    </source>
</evidence>
<organism evidence="29 30">
    <name type="scientific">Polaribacter reichenbachii</name>
    <dbReference type="NCBI Taxonomy" id="996801"/>
    <lineage>
        <taxon>Bacteria</taxon>
        <taxon>Pseudomonadati</taxon>
        <taxon>Bacteroidota</taxon>
        <taxon>Flavobacteriia</taxon>
        <taxon>Flavobacteriales</taxon>
        <taxon>Flavobacteriaceae</taxon>
    </lineage>
</organism>
<dbReference type="UniPathway" id="UPA00034">
    <property type="reaction ID" value="UER00015"/>
</dbReference>
<evidence type="ECO:0000256" key="26">
    <source>
        <dbReference type="ARBA" id="ARBA00048841"/>
    </source>
</evidence>
<comment type="pathway">
    <text evidence="5">Amino-acid biosynthesis; L-methionine biosynthesis via de novo pathway; L-homoserine from L-aspartate: step 3/3.</text>
</comment>
<evidence type="ECO:0000256" key="14">
    <source>
        <dbReference type="ARBA" id="ARBA00022741"/>
    </source>
</evidence>
<dbReference type="SUPFAM" id="SSF55021">
    <property type="entry name" value="ACT-like"/>
    <property type="match status" value="2"/>
</dbReference>
<keyword evidence="16" id="KW-0067">ATP-binding</keyword>
<dbReference type="GO" id="GO:0009088">
    <property type="term" value="P:threonine biosynthetic process"/>
    <property type="evidence" value="ECO:0007669"/>
    <property type="project" value="UniProtKB-UniPathway"/>
</dbReference>
<keyword evidence="14" id="KW-0547">Nucleotide-binding</keyword>
<dbReference type="Gene3D" id="3.40.50.720">
    <property type="entry name" value="NAD(P)-binding Rossmann-like Domain"/>
    <property type="match status" value="1"/>
</dbReference>
<dbReference type="FunFam" id="3.40.50.720:FF:000083">
    <property type="entry name" value="Bifunctional aspartokinase/homoserine dehydrogenase"/>
    <property type="match status" value="1"/>
</dbReference>
<dbReference type="GO" id="GO:0046872">
    <property type="term" value="F:metal ion binding"/>
    <property type="evidence" value="ECO:0007669"/>
    <property type="project" value="UniProtKB-KW"/>
</dbReference>
<evidence type="ECO:0000256" key="2">
    <source>
        <dbReference type="ARBA" id="ARBA00004766"/>
    </source>
</evidence>
<dbReference type="EMBL" id="LSFL01000004">
    <property type="protein sequence ID" value="OBY67514.1"/>
    <property type="molecule type" value="Genomic_DNA"/>
</dbReference>
<evidence type="ECO:0000256" key="23">
    <source>
        <dbReference type="ARBA" id="ARBA00023268"/>
    </source>
</evidence>
<dbReference type="InterPro" id="IPR018042">
    <property type="entry name" value="Aspartate_kinase_CS"/>
</dbReference>
<keyword evidence="22" id="KW-0486">Methionine biosynthesis</keyword>
<evidence type="ECO:0000256" key="25">
    <source>
        <dbReference type="ARBA" id="ARBA00048561"/>
    </source>
</evidence>
<comment type="catalytic activity">
    <reaction evidence="27">
        <text>L-homoserine + NAD(+) = L-aspartate 4-semialdehyde + NADH + H(+)</text>
        <dbReference type="Rhea" id="RHEA:15757"/>
        <dbReference type="ChEBI" id="CHEBI:15378"/>
        <dbReference type="ChEBI" id="CHEBI:57476"/>
        <dbReference type="ChEBI" id="CHEBI:57540"/>
        <dbReference type="ChEBI" id="CHEBI:57945"/>
        <dbReference type="ChEBI" id="CHEBI:537519"/>
        <dbReference type="EC" id="1.1.1.3"/>
    </reaction>
    <physiologicalReaction direction="right-to-left" evidence="27">
        <dbReference type="Rhea" id="RHEA:15759"/>
    </physiologicalReaction>
</comment>
<reference evidence="30" key="1">
    <citation type="submission" date="2016-02" db="EMBL/GenBank/DDBJ databases">
        <title>Paenibacillus sp. LPB0068, isolated from Crassostrea gigas.</title>
        <authorList>
            <person name="Shin S.-K."/>
            <person name="Yi H."/>
        </authorList>
    </citation>
    <scope>NUCLEOTIDE SEQUENCE [LARGE SCALE GENOMIC DNA]</scope>
    <source>
        <strain evidence="30">KCTC 23969</strain>
    </source>
</reference>
<evidence type="ECO:0000256" key="18">
    <source>
        <dbReference type="ARBA" id="ARBA00023002"/>
    </source>
</evidence>
<dbReference type="Pfam" id="PF00742">
    <property type="entry name" value="Homoserine_dh"/>
    <property type="match status" value="1"/>
</dbReference>
<evidence type="ECO:0000256" key="21">
    <source>
        <dbReference type="ARBA" id="ARBA00023154"/>
    </source>
</evidence>
<evidence type="ECO:0000256" key="13">
    <source>
        <dbReference type="ARBA" id="ARBA00022723"/>
    </source>
</evidence>
<dbReference type="OrthoDB" id="9799110at2"/>
<comment type="catalytic activity">
    <reaction evidence="25">
        <text>L-aspartate + ATP = 4-phospho-L-aspartate + ADP</text>
        <dbReference type="Rhea" id="RHEA:23776"/>
        <dbReference type="ChEBI" id="CHEBI:29991"/>
        <dbReference type="ChEBI" id="CHEBI:30616"/>
        <dbReference type="ChEBI" id="CHEBI:57535"/>
        <dbReference type="ChEBI" id="CHEBI:456216"/>
        <dbReference type="EC" id="2.7.2.4"/>
    </reaction>
    <physiologicalReaction direction="left-to-right" evidence="25">
        <dbReference type="Rhea" id="RHEA:23777"/>
    </physiologicalReaction>
</comment>
<keyword evidence="13" id="KW-0479">Metal-binding</keyword>
<evidence type="ECO:0000256" key="8">
    <source>
        <dbReference type="ARBA" id="ARBA00010046"/>
    </source>
</evidence>
<dbReference type="PROSITE" id="PS01042">
    <property type="entry name" value="HOMOSER_DHGENASE"/>
    <property type="match status" value="1"/>
</dbReference>
<dbReference type="InterPro" id="IPR011147">
    <property type="entry name" value="Bifunc_Aspkin/hSer_DH"/>
</dbReference>
<keyword evidence="23" id="KW-0511">Multifunctional enzyme</keyword>